<keyword evidence="2" id="KW-1185">Reference proteome</keyword>
<name>A0A024B2H7_9CAUD</name>
<dbReference type="Proteomes" id="UP000026900">
    <property type="component" value="Segment"/>
</dbReference>
<sequence>MAKNVRKRTVNIHNSDRSVNANYTTVEKEAEGIKVTALNAEELYRTLGELKDESSIITERDENKYLVYQQRYGDDTLNNLVFDHGGFIQYYVTGKASVHVINKLAGVPESEIIYGPKKEYTADEVENVRLASMATSTVVDAPIVLPDINVYDYLFSLHSLRYHVDKVRISFPALEAEEITEERSKYYEERGGKFYVLPEYKYKCFCHLQEPLSTWKMNIWIVCDDAFDANEVECLVDTKNRKFKYNHNVTILDGVK</sequence>
<dbReference type="KEGG" id="vg:19526145"/>
<proteinExistence type="predicted"/>
<dbReference type="RefSeq" id="YP_009036594.1">
    <property type="nucleotide sequence ID" value="NC_024213.1"/>
</dbReference>
<reference evidence="2" key="1">
    <citation type="submission" date="2014-09" db="EMBL/GenBank/DDBJ databases">
        <authorList>
            <person name="Sauder A.B."/>
            <person name="McKenzie Q.R."/>
            <person name="Temple L.M."/>
            <person name="Alexis B.K."/>
            <person name="Al-Atrache Z."/>
            <person name="Lewis L.O."/>
            <person name="Loesser-Casey K.E."/>
            <person name="Mitchell K.J."/>
        </authorList>
    </citation>
    <scope>NUCLEOTIDE SEQUENCE [LARGE SCALE GENOMIC DNA]</scope>
</reference>
<organism evidence="1 2">
    <name type="scientific">Bacillus phage Hakuna</name>
    <dbReference type="NCBI Taxonomy" id="1486659"/>
    <lineage>
        <taxon>Viruses</taxon>
        <taxon>Duplodnaviria</taxon>
        <taxon>Heunggongvirae</taxon>
        <taxon>Uroviricota</taxon>
        <taxon>Caudoviricetes</taxon>
        <taxon>Herelleviridae</taxon>
        <taxon>Bastillevirinae</taxon>
        <taxon>Wphvirus</taxon>
        <taxon>Wphvirus hakuna</taxon>
    </lineage>
</organism>
<evidence type="ECO:0000313" key="1">
    <source>
        <dbReference type="EMBL" id="AHZ10163.1"/>
    </source>
</evidence>
<protein>
    <submittedName>
        <fullName evidence="1">Uncharacterized protein</fullName>
    </submittedName>
</protein>
<accession>A0A024B2H7</accession>
<evidence type="ECO:0000313" key="2">
    <source>
        <dbReference type="Proteomes" id="UP000026900"/>
    </source>
</evidence>
<dbReference type="GeneID" id="19526145"/>
<dbReference type="EMBL" id="KJ489399">
    <property type="protein sequence ID" value="AHZ10163.1"/>
    <property type="molecule type" value="Genomic_DNA"/>
</dbReference>